<proteinExistence type="predicted"/>
<feature type="compositionally biased region" description="Polar residues" evidence="1">
    <location>
        <begin position="12"/>
        <end position="24"/>
    </location>
</feature>
<dbReference type="EMBL" id="BAABDQ010000039">
    <property type="protein sequence ID" value="GAA3604132.1"/>
    <property type="molecule type" value="Genomic_DNA"/>
</dbReference>
<protein>
    <submittedName>
        <fullName evidence="2">Uncharacterized protein</fullName>
    </submittedName>
</protein>
<feature type="region of interest" description="Disordered" evidence="1">
    <location>
        <begin position="1"/>
        <end position="36"/>
    </location>
</feature>
<evidence type="ECO:0000256" key="1">
    <source>
        <dbReference type="SAM" id="MobiDB-lite"/>
    </source>
</evidence>
<name>A0ABP6ZBB7_9ACTN</name>
<evidence type="ECO:0000313" key="2">
    <source>
        <dbReference type="EMBL" id="GAA3604132.1"/>
    </source>
</evidence>
<evidence type="ECO:0000313" key="3">
    <source>
        <dbReference type="Proteomes" id="UP001500630"/>
    </source>
</evidence>
<keyword evidence="3" id="KW-1185">Reference proteome</keyword>
<reference evidence="3" key="1">
    <citation type="journal article" date="2019" name="Int. J. Syst. Evol. Microbiol.">
        <title>The Global Catalogue of Microorganisms (GCM) 10K type strain sequencing project: providing services to taxonomists for standard genome sequencing and annotation.</title>
        <authorList>
            <consortium name="The Broad Institute Genomics Platform"/>
            <consortium name="The Broad Institute Genome Sequencing Center for Infectious Disease"/>
            <person name="Wu L."/>
            <person name="Ma J."/>
        </authorList>
    </citation>
    <scope>NUCLEOTIDE SEQUENCE [LARGE SCALE GENOMIC DNA]</scope>
    <source>
        <strain evidence="3">JCM 17326</strain>
    </source>
</reference>
<gene>
    <name evidence="2" type="ORF">GCM10022419_105890</name>
</gene>
<comment type="caution">
    <text evidence="2">The sequence shown here is derived from an EMBL/GenBank/DDBJ whole genome shotgun (WGS) entry which is preliminary data.</text>
</comment>
<organism evidence="2 3">
    <name type="scientific">Nonomuraea rosea</name>
    <dbReference type="NCBI Taxonomy" id="638574"/>
    <lineage>
        <taxon>Bacteria</taxon>
        <taxon>Bacillati</taxon>
        <taxon>Actinomycetota</taxon>
        <taxon>Actinomycetes</taxon>
        <taxon>Streptosporangiales</taxon>
        <taxon>Streptosporangiaceae</taxon>
        <taxon>Nonomuraea</taxon>
    </lineage>
</organism>
<dbReference type="Proteomes" id="UP001500630">
    <property type="component" value="Unassembled WGS sequence"/>
</dbReference>
<accession>A0ABP6ZBB7</accession>
<sequence length="220" mass="23507">MMNRGSLKLGDPQTSSPLTAQPSPASCPDQRRAKGHDATGRAGYWWLAASPDLPLHPPHKASPAPARTIGGLNAFLHRSAAPDVLRAASLTWLNADQHGSCTTPASYIRAYLHERGRTPGLAFVAFHRALLRPSFSSEPLRRSARRAAIPPKSSASPAVSRHRVAAALVHPGEPPAALCTQLECAAGAGTDRAVIRNAALQHCNAHLEAGSTHRKKQYRR</sequence>